<dbReference type="Proteomes" id="UP000320839">
    <property type="component" value="Chromosome"/>
</dbReference>
<gene>
    <name evidence="2" type="ORF">Pan153_36110</name>
</gene>
<organism evidence="2 3">
    <name type="scientific">Gimesia panareensis</name>
    <dbReference type="NCBI Taxonomy" id="2527978"/>
    <lineage>
        <taxon>Bacteria</taxon>
        <taxon>Pseudomonadati</taxon>
        <taxon>Planctomycetota</taxon>
        <taxon>Planctomycetia</taxon>
        <taxon>Planctomycetales</taxon>
        <taxon>Planctomycetaceae</taxon>
        <taxon>Gimesia</taxon>
    </lineage>
</organism>
<evidence type="ECO:0000256" key="1">
    <source>
        <dbReference type="SAM" id="Phobius"/>
    </source>
</evidence>
<keyword evidence="1" id="KW-0472">Membrane</keyword>
<proteinExistence type="predicted"/>
<feature type="transmembrane region" description="Helical" evidence="1">
    <location>
        <begin position="91"/>
        <end position="110"/>
    </location>
</feature>
<reference evidence="2 3" key="1">
    <citation type="submission" date="2019-02" db="EMBL/GenBank/DDBJ databases">
        <title>Deep-cultivation of Planctomycetes and their phenomic and genomic characterization uncovers novel biology.</title>
        <authorList>
            <person name="Wiegand S."/>
            <person name="Jogler M."/>
            <person name="Boedeker C."/>
            <person name="Pinto D."/>
            <person name="Vollmers J."/>
            <person name="Rivas-Marin E."/>
            <person name="Kohn T."/>
            <person name="Peeters S.H."/>
            <person name="Heuer A."/>
            <person name="Rast P."/>
            <person name="Oberbeckmann S."/>
            <person name="Bunk B."/>
            <person name="Jeske O."/>
            <person name="Meyerdierks A."/>
            <person name="Storesund J.E."/>
            <person name="Kallscheuer N."/>
            <person name="Luecker S."/>
            <person name="Lage O.M."/>
            <person name="Pohl T."/>
            <person name="Merkel B.J."/>
            <person name="Hornburger P."/>
            <person name="Mueller R.-W."/>
            <person name="Bruemmer F."/>
            <person name="Labrenz M."/>
            <person name="Spormann A.M."/>
            <person name="Op den Camp H."/>
            <person name="Overmann J."/>
            <person name="Amann R."/>
            <person name="Jetten M.S.M."/>
            <person name="Mascher T."/>
            <person name="Medema M.H."/>
            <person name="Devos D.P."/>
            <person name="Kaster A.-K."/>
            <person name="Ovreas L."/>
            <person name="Rohde M."/>
            <person name="Galperin M.Y."/>
            <person name="Jogler C."/>
        </authorList>
    </citation>
    <scope>NUCLEOTIDE SEQUENCE [LARGE SCALE GENOMIC DNA]</scope>
    <source>
        <strain evidence="2 3">Pan153</strain>
    </source>
</reference>
<evidence type="ECO:0000313" key="2">
    <source>
        <dbReference type="EMBL" id="QDV18950.1"/>
    </source>
</evidence>
<keyword evidence="1" id="KW-1133">Transmembrane helix</keyword>
<protein>
    <submittedName>
        <fullName evidence="2">Uncharacterized protein</fullName>
    </submittedName>
</protein>
<keyword evidence="1" id="KW-0812">Transmembrane</keyword>
<sequence>MENQLSDLVRILIISISLILGFFVGVLWFFALIPAAILFYVARKADRRNQQSPSRWNEFVTLAGTFAAGGMVLCCFAGTMKMLEMSGHKNLVHGINLTILIGILFSNIPWKRLWRRTKQAGVQAPEEEE</sequence>
<name>A0A518FRN4_9PLAN</name>
<feature type="transmembrane region" description="Helical" evidence="1">
    <location>
        <begin position="59"/>
        <end position="79"/>
    </location>
</feature>
<feature type="transmembrane region" description="Helical" evidence="1">
    <location>
        <begin position="12"/>
        <end position="39"/>
    </location>
</feature>
<accession>A0A518FRN4</accession>
<dbReference type="OrthoDB" id="9958537at2"/>
<dbReference type="RefSeq" id="WP_145457061.1">
    <property type="nucleotide sequence ID" value="NZ_CP036317.1"/>
</dbReference>
<dbReference type="AlphaFoldDB" id="A0A518FRN4"/>
<dbReference type="EMBL" id="CP036317">
    <property type="protein sequence ID" value="QDV18950.1"/>
    <property type="molecule type" value="Genomic_DNA"/>
</dbReference>
<evidence type="ECO:0000313" key="3">
    <source>
        <dbReference type="Proteomes" id="UP000320839"/>
    </source>
</evidence>